<keyword evidence="1" id="KW-0732">Signal</keyword>
<organism evidence="3 4">
    <name type="scientific">Dyella dinghuensis</name>
    <dbReference type="NCBI Taxonomy" id="1920169"/>
    <lineage>
        <taxon>Bacteria</taxon>
        <taxon>Pseudomonadati</taxon>
        <taxon>Pseudomonadota</taxon>
        <taxon>Gammaproteobacteria</taxon>
        <taxon>Lysobacterales</taxon>
        <taxon>Rhodanobacteraceae</taxon>
        <taxon>Dyella</taxon>
    </lineage>
</organism>
<dbReference type="InterPro" id="IPR021102">
    <property type="entry name" value="PNGase_A"/>
</dbReference>
<feature type="chain" id="PRO_5018552541" evidence="1">
    <location>
        <begin position="27"/>
        <end position="592"/>
    </location>
</feature>
<proteinExistence type="predicted"/>
<reference evidence="3 4" key="1">
    <citation type="submission" date="2018-12" db="EMBL/GenBank/DDBJ databases">
        <title>Dyella dinghuensis sp. nov. DHOA06 and Dyella choica sp. nov. 4M-K27, isolated from forest soil.</title>
        <authorList>
            <person name="Qiu L.-H."/>
            <person name="Gao Z.-H."/>
        </authorList>
    </citation>
    <scope>NUCLEOTIDE SEQUENCE [LARGE SCALE GENOMIC DNA]</scope>
    <source>
        <strain evidence="3 4">DHOA06</strain>
    </source>
</reference>
<evidence type="ECO:0000256" key="1">
    <source>
        <dbReference type="SAM" id="SignalP"/>
    </source>
</evidence>
<sequence length="592" mass="63145">MLPKGKFSRCLAIAGLALFFTGAAQAAPDNSSPVGTANVTVADPTVPRPPGQPCVVQLFSNDTFDDFNTRPFSYTPPTGCGTHWSKVVLEADFSVTAGVQFDRSATIFLGGVNLFFGTTQEPTSTLAPSWHVERDLTDYSALFRNAGQGQADIGNIVNSQYTGVINGSARLLFYPASVVAPAANVPDAVYPIGSDPVGSTVLLQAGANTMTATLTLPRNVERAYLDVFTQGQSTPDEFWYTCVPNQYQAQTGECGGGNFREAEISIDGQAAGVAPVYPWIFTGGADLFIWKPTPGVQTLNFLPYRVDLTPFAGVLSNGSPHQVTLTLAGVNYYFMATAALLVYEDPHASQVSGQVVSNTLANQAPNPTIGSTLSTDSSGNTTGNVTTNLSRHFVIKGYVNTSHGRVDTTVDQTVSFANTEIFDITATTYDQTSEQLSSVEGVSTSKIGAFVSGQFRQSFRYPLYMQSNQTFTDSAGDSTVVTTIRQGFDEHTALSIDGFPLYAADVHNHHEGSDSIDYSPTYAIISHAGQNSKQDFTFSDSLGGCYRASVSAANDVVTAYSSGKGCPGQHNRVFWFTEPDGSPYQGEGLLGW</sequence>
<keyword evidence="4" id="KW-1185">Reference proteome</keyword>
<feature type="domain" description="Peptide N-acetyl-beta-D-glucosaminyl asparaginase amidase A N-terminal" evidence="2">
    <location>
        <begin position="62"/>
        <end position="358"/>
    </location>
</feature>
<dbReference type="InterPro" id="IPR056948">
    <property type="entry name" value="PNGaseA_N"/>
</dbReference>
<dbReference type="RefSeq" id="WP_126674274.1">
    <property type="nucleotide sequence ID" value="NZ_RYZR01000006.1"/>
</dbReference>
<dbReference type="Proteomes" id="UP000267077">
    <property type="component" value="Unassembled WGS sequence"/>
</dbReference>
<evidence type="ECO:0000259" key="2">
    <source>
        <dbReference type="Pfam" id="PF12222"/>
    </source>
</evidence>
<comment type="caution">
    <text evidence="3">The sequence shown here is derived from an EMBL/GenBank/DDBJ whole genome shotgun (WGS) entry which is preliminary data.</text>
</comment>
<evidence type="ECO:0000313" key="3">
    <source>
        <dbReference type="EMBL" id="RUL63339.1"/>
    </source>
</evidence>
<evidence type="ECO:0000313" key="4">
    <source>
        <dbReference type="Proteomes" id="UP000267077"/>
    </source>
</evidence>
<dbReference type="OrthoDB" id="3275185at2"/>
<accession>A0A3S0QWT1</accession>
<protein>
    <submittedName>
        <fullName evidence="3">Peptide-N(4)-(N-acetyl-beta-glucosaminyl)asparagine amidase</fullName>
    </submittedName>
</protein>
<dbReference type="PANTHER" id="PTHR31104">
    <property type="entry name" value="PEPTIDE-N4-(N-ACETYL-BETA-GLUCOSAMINYL)ASPARAGINE AMIDASE A PROTEIN"/>
    <property type="match status" value="1"/>
</dbReference>
<gene>
    <name evidence="3" type="ORF">EKH79_13175</name>
</gene>
<dbReference type="EMBL" id="RYZR01000006">
    <property type="protein sequence ID" value="RUL63339.1"/>
    <property type="molecule type" value="Genomic_DNA"/>
</dbReference>
<name>A0A3S0QWT1_9GAMM</name>
<dbReference type="AlphaFoldDB" id="A0A3S0QWT1"/>
<feature type="signal peptide" evidence="1">
    <location>
        <begin position="1"/>
        <end position="26"/>
    </location>
</feature>
<dbReference type="Pfam" id="PF12222">
    <property type="entry name" value="PNGaseA"/>
    <property type="match status" value="1"/>
</dbReference>